<feature type="binding site" evidence="6">
    <location>
        <position position="228"/>
    </location>
    <ligand>
        <name>S-adenosyl-L-methionine</name>
        <dbReference type="ChEBI" id="CHEBI:59789"/>
    </ligand>
</feature>
<dbReference type="OrthoDB" id="9785995at2"/>
<keyword evidence="7" id="KW-0687">Ribonucleoprotein</keyword>
<dbReference type="RefSeq" id="WP_114984169.1">
    <property type="nucleotide sequence ID" value="NZ_CP027806.1"/>
</dbReference>
<evidence type="ECO:0000256" key="6">
    <source>
        <dbReference type="HAMAP-Rule" id="MF_00735"/>
    </source>
</evidence>
<dbReference type="InterPro" id="IPR050078">
    <property type="entry name" value="Ribosomal_L11_MeTrfase_PrmA"/>
</dbReference>
<dbReference type="NCBIfam" id="NF001785">
    <property type="entry name" value="PRK00517.2-2"/>
    <property type="match status" value="1"/>
</dbReference>
<evidence type="ECO:0000256" key="4">
    <source>
        <dbReference type="ARBA" id="ARBA00022679"/>
    </source>
</evidence>
<gene>
    <name evidence="6" type="primary">prmA</name>
    <name evidence="7" type="ORF">CYPRO_1671</name>
</gene>
<feature type="binding site" evidence="6">
    <location>
        <position position="162"/>
    </location>
    <ligand>
        <name>S-adenosyl-L-methionine</name>
        <dbReference type="ChEBI" id="CHEBI:59789"/>
    </ligand>
</feature>
<comment type="catalytic activity">
    <reaction evidence="6">
        <text>L-lysyl-[protein] + 3 S-adenosyl-L-methionine = N(6),N(6),N(6)-trimethyl-L-lysyl-[protein] + 3 S-adenosyl-L-homocysteine + 3 H(+)</text>
        <dbReference type="Rhea" id="RHEA:54192"/>
        <dbReference type="Rhea" id="RHEA-COMP:9752"/>
        <dbReference type="Rhea" id="RHEA-COMP:13826"/>
        <dbReference type="ChEBI" id="CHEBI:15378"/>
        <dbReference type="ChEBI" id="CHEBI:29969"/>
        <dbReference type="ChEBI" id="CHEBI:57856"/>
        <dbReference type="ChEBI" id="CHEBI:59789"/>
        <dbReference type="ChEBI" id="CHEBI:61961"/>
    </reaction>
</comment>
<protein>
    <recommendedName>
        <fullName evidence="6">Ribosomal protein L11 methyltransferase</fullName>
        <shortName evidence="6">L11 Mtase</shortName>
        <ecNumber evidence="6">2.1.1.-</ecNumber>
    </recommendedName>
</protein>
<comment type="similarity">
    <text evidence="1 6">Belongs to the methyltransferase superfamily. PrmA family.</text>
</comment>
<dbReference type="EC" id="2.1.1.-" evidence="6"/>
<dbReference type="PANTHER" id="PTHR43648:SF1">
    <property type="entry name" value="ELECTRON TRANSFER FLAVOPROTEIN BETA SUBUNIT LYSINE METHYLTRANSFERASE"/>
    <property type="match status" value="1"/>
</dbReference>
<feature type="binding site" evidence="6">
    <location>
        <position position="184"/>
    </location>
    <ligand>
        <name>S-adenosyl-L-methionine</name>
        <dbReference type="ChEBI" id="CHEBI:59789"/>
    </ligand>
</feature>
<dbReference type="KEGG" id="cprv:CYPRO_1671"/>
<evidence type="ECO:0000256" key="2">
    <source>
        <dbReference type="ARBA" id="ARBA00022490"/>
    </source>
</evidence>
<dbReference type="InterPro" id="IPR029063">
    <property type="entry name" value="SAM-dependent_MTases_sf"/>
</dbReference>
<reference evidence="7 8" key="1">
    <citation type="submission" date="2018-03" db="EMBL/GenBank/DDBJ databases">
        <title>Phenotypic and genomic properties of Cyclonatronum proteinivorum gen. nov., sp. nov., a haloalkaliphilic bacteroidete from soda lakes possessing Na+-translocating rhodopsin.</title>
        <authorList>
            <person name="Toshchakov S.V."/>
            <person name="Korzhenkov A."/>
            <person name="Samarov N.I."/>
            <person name="Kublanov I.V."/>
            <person name="Muntyan M.S."/>
            <person name="Sorokin D.Y."/>
        </authorList>
    </citation>
    <scope>NUCLEOTIDE SEQUENCE [LARGE SCALE GENOMIC DNA]</scope>
    <source>
        <strain evidence="7 8">Omega</strain>
    </source>
</reference>
<dbReference type="SUPFAM" id="SSF53335">
    <property type="entry name" value="S-adenosyl-L-methionine-dependent methyltransferases"/>
    <property type="match status" value="1"/>
</dbReference>
<keyword evidence="8" id="KW-1185">Reference proteome</keyword>
<keyword evidence="3 6" id="KW-0489">Methyltransferase</keyword>
<evidence type="ECO:0000256" key="1">
    <source>
        <dbReference type="ARBA" id="ARBA00009741"/>
    </source>
</evidence>
<keyword evidence="2 6" id="KW-0963">Cytoplasm</keyword>
<dbReference type="CDD" id="cd02440">
    <property type="entry name" value="AdoMet_MTases"/>
    <property type="match status" value="1"/>
</dbReference>
<organism evidence="7 8">
    <name type="scientific">Cyclonatronum proteinivorum</name>
    <dbReference type="NCBI Taxonomy" id="1457365"/>
    <lineage>
        <taxon>Bacteria</taxon>
        <taxon>Pseudomonadati</taxon>
        <taxon>Balneolota</taxon>
        <taxon>Balneolia</taxon>
        <taxon>Balneolales</taxon>
        <taxon>Cyclonatronaceae</taxon>
        <taxon>Cyclonatronum</taxon>
    </lineage>
</organism>
<dbReference type="AlphaFoldDB" id="A0A345UKC0"/>
<feature type="binding site" evidence="6">
    <location>
        <position position="132"/>
    </location>
    <ligand>
        <name>S-adenosyl-L-methionine</name>
        <dbReference type="ChEBI" id="CHEBI:59789"/>
    </ligand>
</feature>
<dbReference type="GO" id="GO:0016279">
    <property type="term" value="F:protein-lysine N-methyltransferase activity"/>
    <property type="evidence" value="ECO:0007669"/>
    <property type="project" value="RHEA"/>
</dbReference>
<dbReference type="GO" id="GO:0032259">
    <property type="term" value="P:methylation"/>
    <property type="evidence" value="ECO:0007669"/>
    <property type="project" value="UniProtKB-KW"/>
</dbReference>
<evidence type="ECO:0000256" key="5">
    <source>
        <dbReference type="ARBA" id="ARBA00022691"/>
    </source>
</evidence>
<dbReference type="Proteomes" id="UP000254808">
    <property type="component" value="Chromosome"/>
</dbReference>
<evidence type="ECO:0000313" key="8">
    <source>
        <dbReference type="Proteomes" id="UP000254808"/>
    </source>
</evidence>
<dbReference type="Gene3D" id="3.40.50.150">
    <property type="entry name" value="Vaccinia Virus protein VP39"/>
    <property type="match status" value="1"/>
</dbReference>
<dbReference type="GO" id="GO:0005737">
    <property type="term" value="C:cytoplasm"/>
    <property type="evidence" value="ECO:0007669"/>
    <property type="project" value="UniProtKB-SubCell"/>
</dbReference>
<comment type="function">
    <text evidence="6">Methylates ribosomal protein L11.</text>
</comment>
<name>A0A345UKC0_9BACT</name>
<comment type="subcellular location">
    <subcellularLocation>
        <location evidence="6">Cytoplasm</location>
    </subcellularLocation>
</comment>
<sequence>MSHIMLEIEIPDDYQEWLIAELDELEFEGFDQRRNTLIAWVPQASMNDVTRETIEQLLIGIGHGACILKEERVEDRNWNEEWEQTIQPMTVGQFRIRPSWAARNPDTEDDPERIVLEIDPKMSFGTGYHETTRIMLRLMPEVFRMWADRNGGGTPDSVLDAGTGTGILGIAALKLGAGHCFGFDVDEWSALNTRENVLMNGVEGRFEVQQGDDSVIPEKATYDLVMANINRNILEDMSEKLAASLKPGGVLMLSGLLYTDEALILNYGAYARFRKVGFQQEGDWIGLVLVQD</sequence>
<dbReference type="EMBL" id="CP027806">
    <property type="protein sequence ID" value="AXJ00922.1"/>
    <property type="molecule type" value="Genomic_DNA"/>
</dbReference>
<keyword evidence="4 6" id="KW-0808">Transferase</keyword>
<dbReference type="PANTHER" id="PTHR43648">
    <property type="entry name" value="ELECTRON TRANSFER FLAVOPROTEIN BETA SUBUNIT LYSINE METHYLTRANSFERASE"/>
    <property type="match status" value="1"/>
</dbReference>
<keyword evidence="5 6" id="KW-0949">S-adenosyl-L-methionine</keyword>
<dbReference type="InterPro" id="IPR004498">
    <property type="entry name" value="Ribosomal_PrmA_MeTrfase"/>
</dbReference>
<proteinExistence type="inferred from homology"/>
<evidence type="ECO:0000313" key="7">
    <source>
        <dbReference type="EMBL" id="AXJ00922.1"/>
    </source>
</evidence>
<accession>A0A345UKC0</accession>
<dbReference type="GO" id="GO:0005840">
    <property type="term" value="C:ribosome"/>
    <property type="evidence" value="ECO:0007669"/>
    <property type="project" value="UniProtKB-KW"/>
</dbReference>
<dbReference type="HAMAP" id="MF_00735">
    <property type="entry name" value="Methyltr_PrmA"/>
    <property type="match status" value="1"/>
</dbReference>
<dbReference type="Pfam" id="PF06325">
    <property type="entry name" value="PrmA"/>
    <property type="match status" value="1"/>
</dbReference>
<evidence type="ECO:0000256" key="3">
    <source>
        <dbReference type="ARBA" id="ARBA00022603"/>
    </source>
</evidence>
<keyword evidence="7" id="KW-0689">Ribosomal protein</keyword>